<dbReference type="InParanoid" id="Q7UPB6"/>
<dbReference type="STRING" id="243090.RB7045"/>
<organism evidence="1 2">
    <name type="scientific">Rhodopirellula baltica (strain DSM 10527 / NCIMB 13988 / SH1)</name>
    <dbReference type="NCBI Taxonomy" id="243090"/>
    <lineage>
        <taxon>Bacteria</taxon>
        <taxon>Pseudomonadati</taxon>
        <taxon>Planctomycetota</taxon>
        <taxon>Planctomycetia</taxon>
        <taxon>Pirellulales</taxon>
        <taxon>Pirellulaceae</taxon>
        <taxon>Rhodopirellula</taxon>
    </lineage>
</organism>
<dbReference type="EnsemblBacteria" id="CAD75146">
    <property type="protein sequence ID" value="CAD75146"/>
    <property type="gene ID" value="RB7045"/>
</dbReference>
<proteinExistence type="predicted"/>
<sequence length="152" mass="16811">MGHCDSDIAGRHRCIHCRITPPVSFLLECGKPGRCGGVTPLRRVCGVPQPASTAMNCESRGAETTFTSKFMNPMETVDRSGFANLVQFRPEPQSRLVKHRPVPSFRDSESCVTSFRNTDGFLMPKSSTFPEHSLFSMTRELHLPLLAAISTN</sequence>
<name>Q7UPB6_RHOBA</name>
<keyword evidence="2" id="KW-1185">Reference proteome</keyword>
<dbReference type="AlphaFoldDB" id="Q7UPB6"/>
<accession>Q7UPB6</accession>
<dbReference type="KEGG" id="rba:RB7045"/>
<protein>
    <submittedName>
        <fullName evidence="1">Uncharacterized protein</fullName>
    </submittedName>
</protein>
<dbReference type="HOGENOM" id="CLU_1720912_0_0_0"/>
<dbReference type="EMBL" id="BX294145">
    <property type="protein sequence ID" value="CAD75146.1"/>
    <property type="molecule type" value="Genomic_DNA"/>
</dbReference>
<reference evidence="1 2" key="1">
    <citation type="journal article" date="2003" name="Proc. Natl. Acad. Sci. U.S.A.">
        <title>Complete genome sequence of the marine planctomycete Pirellula sp. strain 1.</title>
        <authorList>
            <person name="Gloeckner F.O."/>
            <person name="Kube M."/>
            <person name="Bauer M."/>
            <person name="Teeling H."/>
            <person name="Lombardot T."/>
            <person name="Ludwig W."/>
            <person name="Gade D."/>
            <person name="Beck A."/>
            <person name="Borzym K."/>
            <person name="Heitmann K."/>
            <person name="Rabus R."/>
            <person name="Schlesner H."/>
            <person name="Amann R."/>
            <person name="Reinhardt R."/>
        </authorList>
    </citation>
    <scope>NUCLEOTIDE SEQUENCE [LARGE SCALE GENOMIC DNA]</scope>
    <source>
        <strain evidence="2">DSM 10527 / NCIMB 13988 / SH1</strain>
    </source>
</reference>
<evidence type="ECO:0000313" key="1">
    <source>
        <dbReference type="EMBL" id="CAD75146.1"/>
    </source>
</evidence>
<evidence type="ECO:0000313" key="2">
    <source>
        <dbReference type="Proteomes" id="UP000001025"/>
    </source>
</evidence>
<dbReference type="Proteomes" id="UP000001025">
    <property type="component" value="Chromosome"/>
</dbReference>
<gene>
    <name evidence="1" type="ordered locus">RB7045</name>
</gene>